<evidence type="ECO:0000256" key="2">
    <source>
        <dbReference type="ARBA" id="ARBA00009347"/>
    </source>
</evidence>
<evidence type="ECO:0000313" key="11">
    <source>
        <dbReference type="Proteomes" id="UP000316706"/>
    </source>
</evidence>
<evidence type="ECO:0000256" key="5">
    <source>
        <dbReference type="ARBA" id="ARBA00023002"/>
    </source>
</evidence>
<dbReference type="SUPFAM" id="SSF56645">
    <property type="entry name" value="Acyl-CoA dehydrogenase NM domain-like"/>
    <property type="match status" value="1"/>
</dbReference>
<evidence type="ECO:0000259" key="8">
    <source>
        <dbReference type="Pfam" id="PF02770"/>
    </source>
</evidence>
<evidence type="ECO:0000259" key="9">
    <source>
        <dbReference type="Pfam" id="PF02771"/>
    </source>
</evidence>
<protein>
    <submittedName>
        <fullName evidence="10">Alkylation response protein AidB-like acyl-CoA dehydrogenase</fullName>
    </submittedName>
</protein>
<keyword evidence="4 6" id="KW-0274">FAD</keyword>
<comment type="similarity">
    <text evidence="2 6">Belongs to the acyl-CoA dehydrogenase family.</text>
</comment>
<dbReference type="InterPro" id="IPR009075">
    <property type="entry name" value="AcylCo_DH/oxidase_C"/>
</dbReference>
<name>A0A543IGB9_9ACTN</name>
<keyword evidence="5 6" id="KW-0560">Oxidoreductase</keyword>
<feature type="domain" description="Acyl-CoA dehydrogenase/oxidase C-terminal" evidence="7">
    <location>
        <begin position="252"/>
        <end position="396"/>
    </location>
</feature>
<dbReference type="Gene3D" id="2.40.110.10">
    <property type="entry name" value="Butyryl-CoA Dehydrogenase, subunit A, domain 2"/>
    <property type="match status" value="1"/>
</dbReference>
<dbReference type="Pfam" id="PF02771">
    <property type="entry name" value="Acyl-CoA_dh_N"/>
    <property type="match status" value="1"/>
</dbReference>
<feature type="domain" description="Acyl-CoA oxidase/dehydrogenase middle" evidence="8">
    <location>
        <begin position="146"/>
        <end position="240"/>
    </location>
</feature>
<dbReference type="InterPro" id="IPR006091">
    <property type="entry name" value="Acyl-CoA_Oxase/DH_mid-dom"/>
</dbReference>
<dbReference type="PIRSF" id="PIRSF016578">
    <property type="entry name" value="HsaA"/>
    <property type="match status" value="1"/>
</dbReference>
<reference evidence="10 11" key="1">
    <citation type="submission" date="2019-06" db="EMBL/GenBank/DDBJ databases">
        <title>Sequencing the genomes of 1000 actinobacteria strains.</title>
        <authorList>
            <person name="Klenk H.-P."/>
        </authorList>
    </citation>
    <scope>NUCLEOTIDE SEQUENCE [LARGE SCALE GENOMIC DNA]</scope>
    <source>
        <strain evidence="10 11">DSM 45043</strain>
    </source>
</reference>
<keyword evidence="3 6" id="KW-0285">Flavoprotein</keyword>
<comment type="caution">
    <text evidence="10">The sequence shown here is derived from an EMBL/GenBank/DDBJ whole genome shotgun (WGS) entry which is preliminary data.</text>
</comment>
<evidence type="ECO:0000313" key="10">
    <source>
        <dbReference type="EMBL" id="TQM69626.1"/>
    </source>
</evidence>
<keyword evidence="11" id="KW-1185">Reference proteome</keyword>
<dbReference type="GO" id="GO:0003995">
    <property type="term" value="F:acyl-CoA dehydrogenase activity"/>
    <property type="evidence" value="ECO:0007669"/>
    <property type="project" value="InterPro"/>
</dbReference>
<gene>
    <name evidence="10" type="ORF">FHX41_3324</name>
</gene>
<sequence length="404" mass="42839">MERSALDTDPEAYKAVHGLLDEPSADALLTGRELEVRTLTRDVVAREVAPRAATLDETRGFAGESVQALARAGLVGLIFPRRLGGTGDTHVAYAVAMEEITAGCAATSLVFMTQMHAGHPILTEGSDALAERYIPGLLDGSVYGSLGITEPNAGSDVASLQTTARKTGDGYVVNGSKTFITTGDKAGVIVCFATVDRSRGREGVTAFVIDGSWPGVSRGQPFDKLGMHGSTTAELFFDDVHVPEDHLLGEEGKGWGVMLSSVVKSRISAAAQGVGLARAAYARTLSALSRIYGRRLPDDVTFALADLRGQILQGRLLLVAMARQVDEHGAVSPDQIGIMKQVCTDLGFRASVEAARILGPFGDLKALGVERCLRDAKVTQIYDGTNEIQRLLIGRATTRAQESL</sequence>
<dbReference type="RefSeq" id="WP_141969900.1">
    <property type="nucleotide sequence ID" value="NZ_VFPO01000001.1"/>
</dbReference>
<evidence type="ECO:0000259" key="7">
    <source>
        <dbReference type="Pfam" id="PF00441"/>
    </source>
</evidence>
<dbReference type="OrthoDB" id="3808885at2"/>
<dbReference type="AlphaFoldDB" id="A0A543IGB9"/>
<accession>A0A543IGB9</accession>
<comment type="cofactor">
    <cofactor evidence="1 6">
        <name>FAD</name>
        <dbReference type="ChEBI" id="CHEBI:57692"/>
    </cofactor>
</comment>
<organism evidence="10 11">
    <name type="scientific">Actinomadura hallensis</name>
    <dbReference type="NCBI Taxonomy" id="337895"/>
    <lineage>
        <taxon>Bacteria</taxon>
        <taxon>Bacillati</taxon>
        <taxon>Actinomycetota</taxon>
        <taxon>Actinomycetes</taxon>
        <taxon>Streptosporangiales</taxon>
        <taxon>Thermomonosporaceae</taxon>
        <taxon>Actinomadura</taxon>
    </lineage>
</organism>
<feature type="domain" description="Acyl-CoA dehydrogenase/oxidase N-terminal" evidence="9">
    <location>
        <begin position="33"/>
        <end position="140"/>
    </location>
</feature>
<dbReference type="PANTHER" id="PTHR43884:SF12">
    <property type="entry name" value="ISOVALERYL-COA DEHYDROGENASE, MITOCHONDRIAL-RELATED"/>
    <property type="match status" value="1"/>
</dbReference>
<dbReference type="InterPro" id="IPR006089">
    <property type="entry name" value="Acyl-CoA_DH_CS"/>
</dbReference>
<dbReference type="Pfam" id="PF00441">
    <property type="entry name" value="Acyl-CoA_dh_1"/>
    <property type="match status" value="1"/>
</dbReference>
<dbReference type="GO" id="GO:0050660">
    <property type="term" value="F:flavin adenine dinucleotide binding"/>
    <property type="evidence" value="ECO:0007669"/>
    <property type="project" value="InterPro"/>
</dbReference>
<dbReference type="FunFam" id="2.40.110.10:FF:000001">
    <property type="entry name" value="Acyl-CoA dehydrogenase, mitochondrial"/>
    <property type="match status" value="1"/>
</dbReference>
<dbReference type="EMBL" id="VFPO01000001">
    <property type="protein sequence ID" value="TQM69626.1"/>
    <property type="molecule type" value="Genomic_DNA"/>
</dbReference>
<evidence type="ECO:0000256" key="6">
    <source>
        <dbReference type="RuleBase" id="RU362125"/>
    </source>
</evidence>
<evidence type="ECO:0000256" key="1">
    <source>
        <dbReference type="ARBA" id="ARBA00001974"/>
    </source>
</evidence>
<dbReference type="InterPro" id="IPR036250">
    <property type="entry name" value="AcylCo_DH-like_C"/>
</dbReference>
<proteinExistence type="inferred from homology"/>
<dbReference type="InterPro" id="IPR013786">
    <property type="entry name" value="AcylCoA_DH/ox_N"/>
</dbReference>
<dbReference type="SUPFAM" id="SSF47203">
    <property type="entry name" value="Acyl-CoA dehydrogenase C-terminal domain-like"/>
    <property type="match status" value="1"/>
</dbReference>
<dbReference type="InterPro" id="IPR037069">
    <property type="entry name" value="AcylCoA_DH/ox_N_sf"/>
</dbReference>
<dbReference type="Pfam" id="PF02770">
    <property type="entry name" value="Acyl-CoA_dh_M"/>
    <property type="match status" value="1"/>
</dbReference>
<dbReference type="Gene3D" id="1.20.140.10">
    <property type="entry name" value="Butyryl-CoA Dehydrogenase, subunit A, domain 3"/>
    <property type="match status" value="1"/>
</dbReference>
<dbReference type="Gene3D" id="1.10.540.10">
    <property type="entry name" value="Acyl-CoA dehydrogenase/oxidase, N-terminal domain"/>
    <property type="match status" value="1"/>
</dbReference>
<dbReference type="Proteomes" id="UP000316706">
    <property type="component" value="Unassembled WGS sequence"/>
</dbReference>
<dbReference type="PANTHER" id="PTHR43884">
    <property type="entry name" value="ACYL-COA DEHYDROGENASE"/>
    <property type="match status" value="1"/>
</dbReference>
<dbReference type="InterPro" id="IPR046373">
    <property type="entry name" value="Acyl-CoA_Oxase/DH_mid-dom_sf"/>
</dbReference>
<evidence type="ECO:0000256" key="3">
    <source>
        <dbReference type="ARBA" id="ARBA00022630"/>
    </source>
</evidence>
<evidence type="ECO:0000256" key="4">
    <source>
        <dbReference type="ARBA" id="ARBA00022827"/>
    </source>
</evidence>
<dbReference type="PROSITE" id="PS00072">
    <property type="entry name" value="ACYL_COA_DH_1"/>
    <property type="match status" value="1"/>
</dbReference>
<dbReference type="InterPro" id="IPR009100">
    <property type="entry name" value="AcylCoA_DH/oxidase_NM_dom_sf"/>
</dbReference>